<dbReference type="RefSeq" id="WP_344914086.1">
    <property type="nucleotide sequence ID" value="NZ_BAAAYO010000013.1"/>
</dbReference>
<dbReference type="Pfam" id="PF22671">
    <property type="entry name" value="Gp18_domIII_N"/>
    <property type="match status" value="1"/>
</dbReference>
<dbReference type="Gene3D" id="3.30.360.90">
    <property type="match status" value="1"/>
</dbReference>
<feature type="domain" description="Tail sheath protein Gp18-like" evidence="5">
    <location>
        <begin position="32"/>
        <end position="89"/>
    </location>
</feature>
<feature type="domain" description="Phage tail sheath protein-like beta-sandwich" evidence="3">
    <location>
        <begin position="90"/>
        <end position="179"/>
    </location>
</feature>
<evidence type="ECO:0000259" key="3">
    <source>
        <dbReference type="Pfam" id="PF17481"/>
    </source>
</evidence>
<comment type="similarity">
    <text evidence="1">Belongs to the myoviridae tail sheath protein family.</text>
</comment>
<evidence type="ECO:0000256" key="1">
    <source>
        <dbReference type="ARBA" id="ARBA00008005"/>
    </source>
</evidence>
<accession>A0ABV5W125</accession>
<comment type="caution">
    <text evidence="6">The sequence shown here is derived from an EMBL/GenBank/DDBJ whole genome shotgun (WGS) entry which is preliminary data.</text>
</comment>
<reference evidence="6 7" key="1">
    <citation type="submission" date="2024-09" db="EMBL/GenBank/DDBJ databases">
        <authorList>
            <person name="Sun Q."/>
            <person name="Mori K."/>
        </authorList>
    </citation>
    <scope>NUCLEOTIDE SEQUENCE [LARGE SCALE GENOMIC DNA]</scope>
    <source>
        <strain evidence="6 7">JCM 12520</strain>
    </source>
</reference>
<evidence type="ECO:0000259" key="2">
    <source>
        <dbReference type="Pfam" id="PF04984"/>
    </source>
</evidence>
<dbReference type="Gene3D" id="3.30.1490.360">
    <property type="match status" value="1"/>
</dbReference>
<dbReference type="InterPro" id="IPR054564">
    <property type="entry name" value="Gp18_domIII_N"/>
</dbReference>
<proteinExistence type="inferred from homology"/>
<evidence type="ECO:0000313" key="7">
    <source>
        <dbReference type="Proteomes" id="UP001589619"/>
    </source>
</evidence>
<keyword evidence="7" id="KW-1185">Reference proteome</keyword>
<dbReference type="Gene3D" id="2.60.40.4290">
    <property type="match status" value="1"/>
</dbReference>
<dbReference type="Proteomes" id="UP001589619">
    <property type="component" value="Unassembled WGS sequence"/>
</dbReference>
<evidence type="ECO:0000313" key="6">
    <source>
        <dbReference type="EMBL" id="MFB9754213.1"/>
    </source>
</evidence>
<evidence type="ECO:0000259" key="5">
    <source>
        <dbReference type="Pfam" id="PF22671"/>
    </source>
</evidence>
<feature type="domain" description="Tail sheath protein C-terminal" evidence="4">
    <location>
        <begin position="336"/>
        <end position="436"/>
    </location>
</feature>
<dbReference type="InterPro" id="IPR035326">
    <property type="entry name" value="Beta_sandwich_Seath"/>
</dbReference>
<dbReference type="InterPro" id="IPR020287">
    <property type="entry name" value="Tail_sheath_C"/>
</dbReference>
<feature type="domain" description="Tail sheath protein subtilisin-like" evidence="2">
    <location>
        <begin position="180"/>
        <end position="328"/>
    </location>
</feature>
<organism evidence="6 7">
    <name type="scientific">Paenibacillus hodogayensis</name>
    <dbReference type="NCBI Taxonomy" id="279208"/>
    <lineage>
        <taxon>Bacteria</taxon>
        <taxon>Bacillati</taxon>
        <taxon>Bacillota</taxon>
        <taxon>Bacilli</taxon>
        <taxon>Bacillales</taxon>
        <taxon>Paenibacillaceae</taxon>
        <taxon>Paenibacillus</taxon>
    </lineage>
</organism>
<dbReference type="InterPro" id="IPR035089">
    <property type="entry name" value="Phage_sheath_subtilisin"/>
</dbReference>
<dbReference type="Gene3D" id="3.30.1370.220">
    <property type="match status" value="1"/>
</dbReference>
<dbReference type="Pfam" id="PF04984">
    <property type="entry name" value="Phage_sheath_1"/>
    <property type="match status" value="1"/>
</dbReference>
<dbReference type="Pfam" id="PF17482">
    <property type="entry name" value="Phage_sheath_1C"/>
    <property type="match status" value="1"/>
</dbReference>
<evidence type="ECO:0000259" key="4">
    <source>
        <dbReference type="Pfam" id="PF17482"/>
    </source>
</evidence>
<protein>
    <submittedName>
        <fullName evidence="6">Phage tail sheath family protein</fullName>
    </submittedName>
</protein>
<dbReference type="EMBL" id="JBHMAG010000014">
    <property type="protein sequence ID" value="MFB9754213.1"/>
    <property type="molecule type" value="Genomic_DNA"/>
</dbReference>
<sequence>MSGGNWVAQNKVRPGVYINFEGKSNLGTVSERGIVTMPLTLGWGASRTVLVIEAGDNLKSVLGYDLAAPQLLLVREALKRAKTLLLYRLNAGTKATGTHGGLTVTAKYGGVRGNDIGIVVQQNMDDEEQFDVITLVAGTEADRQTVSAIAGLSGNDWVDFSGTGALTATAGVPLAGGADGTVTNADHTDYLAAIELRDFQTMALPVSDPTLKSVYISFAKRLRDSEGRKIQLVVENYPTADYEGVISVKNGVVLADGTTLTAAQATVWAAAATAGANMNESLTYQAYDDAVDASPRYTNSQIEAALKAGEFVFVPNNGRAVVEQDINTLTGFTPAKGKAFAKNRVMRVLDGINNAFKQTFESYYIGKVDNNDDGRGLFQSECSTYLNALQGIRAIQNFNPQTDIVVTAGQDTDTVYAEVSVQPVDAIEKIYMKVSVK</sequence>
<dbReference type="Gene3D" id="3.40.50.11790">
    <property type="match status" value="1"/>
</dbReference>
<dbReference type="Pfam" id="PF17481">
    <property type="entry name" value="Phage_sheath_domII"/>
    <property type="match status" value="1"/>
</dbReference>
<gene>
    <name evidence="6" type="ORF">ACFFNY_21805</name>
</gene>
<name>A0ABV5W125_9BACL</name>